<sequence>MLLALCIGCATSNAGPLKQVAVIQSYHPQYNWDAQYLQALQDNMGEKCQLTAYSMDTKQLAKSDWPEKAAEIQQSIRHLAPELVIIGDDNAFSLMAESIAGMGIPVVFLGVNGGRAQYPFIDNPLITGVLERPFFVQNIRHMRKVLKRDKHFLILTDDSPTMNNAIGEFFGDARTMVIHGTQVDVLMTNNREQWLHAISSASERGIDAVIVGTHHTIHDHNGQHVSPDTLMNEAWGKAEVPIFSLWDIFVGEHKAAGGFTVSAYQEGVTASRLAMMILNGTPISSIKPLNSLSGHYVYSRKGMQHWNIHLSSLTASQTTFIE</sequence>
<reference evidence="2" key="1">
    <citation type="submission" date="2020-06" db="EMBL/GenBank/DDBJ databases">
        <title>Thalassolituus marinus alknpb1M-1, a hydrocarbon-degrading bacterium isolated from the deep-sea overlying water using an in-situ strategy from the South China Sea basin.</title>
        <authorList>
            <person name="Dong C."/>
            <person name="Chen Y."/>
            <person name="Shao Z."/>
        </authorList>
    </citation>
    <scope>NUCLEOTIDE SEQUENCE [LARGE SCALE GENOMIC DNA]</scope>
    <source>
        <strain evidence="2">alknpb1M-1</strain>
    </source>
</reference>
<name>A0ABY6AG01_9GAMM</name>
<evidence type="ECO:0000313" key="1">
    <source>
        <dbReference type="EMBL" id="UXD89465.1"/>
    </source>
</evidence>
<gene>
    <name evidence="1" type="ORF">HUF19_16730</name>
</gene>
<keyword evidence="2" id="KW-1185">Reference proteome</keyword>
<evidence type="ECO:0008006" key="3">
    <source>
        <dbReference type="Google" id="ProtNLM"/>
    </source>
</evidence>
<evidence type="ECO:0000313" key="2">
    <source>
        <dbReference type="Proteomes" id="UP001065322"/>
    </source>
</evidence>
<dbReference type="EMBL" id="CP054475">
    <property type="protein sequence ID" value="UXD89465.1"/>
    <property type="molecule type" value="Genomic_DNA"/>
</dbReference>
<protein>
    <recommendedName>
        <fullName evidence="3">Sugar ABC transporter</fullName>
    </recommendedName>
</protein>
<organism evidence="1 2">
    <name type="scientific">Thalassolituus hydrocarboniclasticus</name>
    <dbReference type="NCBI Taxonomy" id="2742796"/>
    <lineage>
        <taxon>Bacteria</taxon>
        <taxon>Pseudomonadati</taxon>
        <taxon>Pseudomonadota</taxon>
        <taxon>Gammaproteobacteria</taxon>
        <taxon>Oceanospirillales</taxon>
        <taxon>Oceanospirillaceae</taxon>
        <taxon>Thalassolituus</taxon>
    </lineage>
</organism>
<dbReference type="PANTHER" id="PTHR35271:SF1">
    <property type="entry name" value="ABC TRANSPORTER, SUBSTRATE-BINDING LIPOPROTEIN"/>
    <property type="match status" value="1"/>
</dbReference>
<dbReference type="Gene3D" id="3.40.50.2300">
    <property type="match status" value="2"/>
</dbReference>
<dbReference type="PANTHER" id="PTHR35271">
    <property type="entry name" value="ABC TRANSPORTER, SUBSTRATE-BINDING LIPOPROTEIN-RELATED"/>
    <property type="match status" value="1"/>
</dbReference>
<dbReference type="Pfam" id="PF04392">
    <property type="entry name" value="ABC_sub_bind"/>
    <property type="match status" value="1"/>
</dbReference>
<dbReference type="InterPro" id="IPR007487">
    <property type="entry name" value="ABC_transpt-TYRBP-like"/>
</dbReference>
<proteinExistence type="predicted"/>
<accession>A0ABY6AG01</accession>
<dbReference type="Proteomes" id="UP001065322">
    <property type="component" value="Chromosome"/>
</dbReference>